<comment type="caution">
    <text evidence="1">The sequence shown here is derived from an EMBL/GenBank/DDBJ whole genome shotgun (WGS) entry which is preliminary data.</text>
</comment>
<evidence type="ECO:0000313" key="1">
    <source>
        <dbReference type="EMBL" id="KAK6937448.1"/>
    </source>
</evidence>
<keyword evidence="2" id="KW-1185">Reference proteome</keyword>
<gene>
    <name evidence="1" type="ORF">RJ641_030956</name>
</gene>
<dbReference type="AlphaFoldDB" id="A0AAN8VLT8"/>
<organism evidence="1 2">
    <name type="scientific">Dillenia turbinata</name>
    <dbReference type="NCBI Taxonomy" id="194707"/>
    <lineage>
        <taxon>Eukaryota</taxon>
        <taxon>Viridiplantae</taxon>
        <taxon>Streptophyta</taxon>
        <taxon>Embryophyta</taxon>
        <taxon>Tracheophyta</taxon>
        <taxon>Spermatophyta</taxon>
        <taxon>Magnoliopsida</taxon>
        <taxon>eudicotyledons</taxon>
        <taxon>Gunneridae</taxon>
        <taxon>Pentapetalae</taxon>
        <taxon>Dilleniales</taxon>
        <taxon>Dilleniaceae</taxon>
        <taxon>Dillenia</taxon>
    </lineage>
</organism>
<reference evidence="1 2" key="1">
    <citation type="submission" date="2023-12" db="EMBL/GenBank/DDBJ databases">
        <title>A high-quality genome assembly for Dillenia turbinata (Dilleniales).</title>
        <authorList>
            <person name="Chanderbali A."/>
        </authorList>
    </citation>
    <scope>NUCLEOTIDE SEQUENCE [LARGE SCALE GENOMIC DNA]</scope>
    <source>
        <strain evidence="1">LSX21</strain>
        <tissue evidence="1">Leaf</tissue>
    </source>
</reference>
<evidence type="ECO:0000313" key="2">
    <source>
        <dbReference type="Proteomes" id="UP001370490"/>
    </source>
</evidence>
<dbReference type="EMBL" id="JBAMMX010000006">
    <property type="protein sequence ID" value="KAK6937448.1"/>
    <property type="molecule type" value="Genomic_DNA"/>
</dbReference>
<dbReference type="Proteomes" id="UP001370490">
    <property type="component" value="Unassembled WGS sequence"/>
</dbReference>
<feature type="non-terminal residue" evidence="1">
    <location>
        <position position="1"/>
    </location>
</feature>
<name>A0AAN8VLT8_9MAGN</name>
<accession>A0AAN8VLT8</accession>
<protein>
    <submittedName>
        <fullName evidence="1">Uncharacterized protein</fullName>
    </submittedName>
</protein>
<proteinExistence type="predicted"/>
<sequence length="193" mass="21374">TNSDCKHSERIEVGPKSLGIVDLEGVPKVSRLCDKTSNSLPLQNQKMSLQRLGYLRRRKDPRNMQRIPCNLGKLVELKMLQHGSRLLGLGNQVKAVEEALRHSLHTPRKLRRSIRPKRVAIFDRSSLGSSDHDASVSVGLSSFTVLASPSVLLSSCMSLPNIQNKNHVTNSYSGNQMVEDIGTYCNTAQLLNS</sequence>